<organism evidence="2 3">
    <name type="scientific">Calocera viscosa (strain TUFC12733)</name>
    <dbReference type="NCBI Taxonomy" id="1330018"/>
    <lineage>
        <taxon>Eukaryota</taxon>
        <taxon>Fungi</taxon>
        <taxon>Dikarya</taxon>
        <taxon>Basidiomycota</taxon>
        <taxon>Agaricomycotina</taxon>
        <taxon>Dacrymycetes</taxon>
        <taxon>Dacrymycetales</taxon>
        <taxon>Dacrymycetaceae</taxon>
        <taxon>Calocera</taxon>
    </lineage>
</organism>
<evidence type="ECO:0000256" key="1">
    <source>
        <dbReference type="SAM" id="MobiDB-lite"/>
    </source>
</evidence>
<proteinExistence type="predicted"/>
<evidence type="ECO:0000313" key="2">
    <source>
        <dbReference type="EMBL" id="KZO99297.1"/>
    </source>
</evidence>
<dbReference type="AlphaFoldDB" id="A0A167PZW8"/>
<evidence type="ECO:0000313" key="3">
    <source>
        <dbReference type="Proteomes" id="UP000076738"/>
    </source>
</evidence>
<dbReference type="Proteomes" id="UP000076738">
    <property type="component" value="Unassembled WGS sequence"/>
</dbReference>
<protein>
    <submittedName>
        <fullName evidence="2">Uncharacterized protein</fullName>
    </submittedName>
</protein>
<sequence length="264" mass="29422">MGMMIVMGSRTRVCPKGITQRKNRIYTRYSVLYHTDSPVRPSTPSSAGRSRLPLLPVRIVPLDQDMPPRLLLPQRGHIALPLPSVLRLLMLRPTDRRAVRPVRPGRIGARDEERDRRPGPGADGGHPTARRGRGGRCARLVLRMGRLGWGAQPTSIGGAGRGVLDRCLLRVLPLLLMLLLRMRLSRPIGISLLGKLVRPLRGIMFRALLIDPVQALGFHKPVNLRRRERSEDLLGERMLRLLPLLPLMIFPGAHRCEPSGGGDD</sequence>
<accession>A0A167PZW8</accession>
<feature type="region of interest" description="Disordered" evidence="1">
    <location>
        <begin position="100"/>
        <end position="135"/>
    </location>
</feature>
<keyword evidence="3" id="KW-1185">Reference proteome</keyword>
<name>A0A167PZW8_CALVF</name>
<feature type="compositionally biased region" description="Basic and acidic residues" evidence="1">
    <location>
        <begin position="108"/>
        <end position="118"/>
    </location>
</feature>
<reference evidence="2 3" key="1">
    <citation type="journal article" date="2016" name="Mol. Biol. Evol.">
        <title>Comparative Genomics of Early-Diverging Mushroom-Forming Fungi Provides Insights into the Origins of Lignocellulose Decay Capabilities.</title>
        <authorList>
            <person name="Nagy L.G."/>
            <person name="Riley R."/>
            <person name="Tritt A."/>
            <person name="Adam C."/>
            <person name="Daum C."/>
            <person name="Floudas D."/>
            <person name="Sun H."/>
            <person name="Yadav J.S."/>
            <person name="Pangilinan J."/>
            <person name="Larsson K.H."/>
            <person name="Matsuura K."/>
            <person name="Barry K."/>
            <person name="Labutti K."/>
            <person name="Kuo R."/>
            <person name="Ohm R.A."/>
            <person name="Bhattacharya S.S."/>
            <person name="Shirouzu T."/>
            <person name="Yoshinaga Y."/>
            <person name="Martin F.M."/>
            <person name="Grigoriev I.V."/>
            <person name="Hibbett D.S."/>
        </authorList>
    </citation>
    <scope>NUCLEOTIDE SEQUENCE [LARGE SCALE GENOMIC DNA]</scope>
    <source>
        <strain evidence="2 3">TUFC12733</strain>
    </source>
</reference>
<gene>
    <name evidence="2" type="ORF">CALVIDRAFT_377094</name>
</gene>
<dbReference type="EMBL" id="KV417272">
    <property type="protein sequence ID" value="KZO99297.1"/>
    <property type="molecule type" value="Genomic_DNA"/>
</dbReference>